<evidence type="ECO:0000256" key="1">
    <source>
        <dbReference type="ARBA" id="ARBA00004651"/>
    </source>
</evidence>
<dbReference type="Gene3D" id="1.20.58.340">
    <property type="entry name" value="Magnesium transport protein CorA, transmembrane region"/>
    <property type="match status" value="2"/>
</dbReference>
<keyword evidence="6 9" id="KW-1133">Transmembrane helix</keyword>
<evidence type="ECO:0000256" key="4">
    <source>
        <dbReference type="ARBA" id="ARBA00022475"/>
    </source>
</evidence>
<dbReference type="InterPro" id="IPR002523">
    <property type="entry name" value="MgTranspt_CorA/ZnTranspt_ZntB"/>
</dbReference>
<keyword evidence="3" id="KW-0813">Transport</keyword>
<dbReference type="SUPFAM" id="SSF143865">
    <property type="entry name" value="CorA soluble domain-like"/>
    <property type="match status" value="1"/>
</dbReference>
<evidence type="ECO:0000313" key="10">
    <source>
        <dbReference type="EMBL" id="WRT63424.1"/>
    </source>
</evidence>
<keyword evidence="11" id="KW-1185">Reference proteome</keyword>
<comment type="similarity">
    <text evidence="2">Belongs to the CorA metal ion transporter (MIT) (TC 1.A.35) family.</text>
</comment>
<evidence type="ECO:0008006" key="12">
    <source>
        <dbReference type="Google" id="ProtNLM"/>
    </source>
</evidence>
<keyword evidence="5 9" id="KW-0812">Transmembrane</keyword>
<keyword evidence="7 9" id="KW-0472">Membrane</keyword>
<evidence type="ECO:0000256" key="6">
    <source>
        <dbReference type="ARBA" id="ARBA00022989"/>
    </source>
</evidence>
<name>A0ABZ1CQB9_9TREE</name>
<gene>
    <name evidence="10" type="ORF">IL334_000329</name>
</gene>
<evidence type="ECO:0000256" key="9">
    <source>
        <dbReference type="SAM" id="Phobius"/>
    </source>
</evidence>
<evidence type="ECO:0000256" key="3">
    <source>
        <dbReference type="ARBA" id="ARBA00022448"/>
    </source>
</evidence>
<reference evidence="10 11" key="1">
    <citation type="submission" date="2024-01" db="EMBL/GenBank/DDBJ databases">
        <title>Comparative genomics of Cryptococcus and Kwoniella reveals pathogenesis evolution and contrasting modes of karyotype evolution via chromosome fusion or intercentromeric recombination.</title>
        <authorList>
            <person name="Coelho M.A."/>
            <person name="David-Palma M."/>
            <person name="Shea T."/>
            <person name="Bowers K."/>
            <person name="McGinley-Smith S."/>
            <person name="Mohammad A.W."/>
            <person name="Gnirke A."/>
            <person name="Yurkov A.M."/>
            <person name="Nowrousian M."/>
            <person name="Sun S."/>
            <person name="Cuomo C.A."/>
            <person name="Heitman J."/>
        </authorList>
    </citation>
    <scope>NUCLEOTIDE SEQUENCE [LARGE SCALE GENOMIC DNA]</scope>
    <source>
        <strain evidence="10">CBS 11374</strain>
    </source>
</reference>
<feature type="transmembrane region" description="Helical" evidence="9">
    <location>
        <begin position="460"/>
        <end position="479"/>
    </location>
</feature>
<comment type="subcellular location">
    <subcellularLocation>
        <location evidence="1">Cell membrane</location>
        <topology evidence="1">Multi-pass membrane protein</topology>
    </subcellularLocation>
</comment>
<dbReference type="PANTHER" id="PTHR46494">
    <property type="entry name" value="CORA FAMILY METAL ION TRANSPORTER (EUROFUNG)"/>
    <property type="match status" value="1"/>
</dbReference>
<feature type="transmembrane region" description="Helical" evidence="9">
    <location>
        <begin position="428"/>
        <end position="448"/>
    </location>
</feature>
<evidence type="ECO:0000256" key="2">
    <source>
        <dbReference type="ARBA" id="ARBA00009765"/>
    </source>
</evidence>
<feature type="compositionally biased region" description="Polar residues" evidence="8">
    <location>
        <begin position="1"/>
        <end position="11"/>
    </location>
</feature>
<evidence type="ECO:0000256" key="7">
    <source>
        <dbReference type="ARBA" id="ARBA00023136"/>
    </source>
</evidence>
<dbReference type="Proteomes" id="UP001329825">
    <property type="component" value="Chromosome 1"/>
</dbReference>
<proteinExistence type="inferred from homology"/>
<dbReference type="PANTHER" id="PTHR46494:SF1">
    <property type="entry name" value="CORA FAMILY METAL ION TRANSPORTER (EUROFUNG)"/>
    <property type="match status" value="1"/>
</dbReference>
<evidence type="ECO:0000256" key="5">
    <source>
        <dbReference type="ARBA" id="ARBA00022692"/>
    </source>
</evidence>
<accession>A0ABZ1CQB9</accession>
<keyword evidence="4" id="KW-1003">Cell membrane</keyword>
<dbReference type="SUPFAM" id="SSF144083">
    <property type="entry name" value="Magnesium transport protein CorA, transmembrane region"/>
    <property type="match status" value="1"/>
</dbReference>
<dbReference type="EMBL" id="CP141881">
    <property type="protein sequence ID" value="WRT63424.1"/>
    <property type="molecule type" value="Genomic_DNA"/>
</dbReference>
<dbReference type="GeneID" id="87952460"/>
<evidence type="ECO:0000313" key="11">
    <source>
        <dbReference type="Proteomes" id="UP001329825"/>
    </source>
</evidence>
<organism evidence="10 11">
    <name type="scientific">Kwoniella shivajii</name>
    <dbReference type="NCBI Taxonomy" id="564305"/>
    <lineage>
        <taxon>Eukaryota</taxon>
        <taxon>Fungi</taxon>
        <taxon>Dikarya</taxon>
        <taxon>Basidiomycota</taxon>
        <taxon>Agaricomycotina</taxon>
        <taxon>Tremellomycetes</taxon>
        <taxon>Tremellales</taxon>
        <taxon>Cryptococcaceae</taxon>
        <taxon>Kwoniella</taxon>
    </lineage>
</organism>
<evidence type="ECO:0000256" key="8">
    <source>
        <dbReference type="SAM" id="MobiDB-lite"/>
    </source>
</evidence>
<sequence length="534" mass="61249">MTPVDPSSSLCDVQKEQPPQINVFDREHTTTPKSSLAPRSVSLSVSGSENAKQCSDKDGLPDKLIQHLSSRLETGLDGTSKWTDPFIDTVKRGNAFVVARRYTSDTKVSQPVSQDMLNQETPGEQLSVLKTLIESKDVKDCLWVNALGIEEKLLAGLSELSSLPSATFYDHIRCSEHRHHRSHVEFHPSYTYIQLLVQDTEKDNDTSPIYDMIKDLSPIKGQHPSDMWINTVENKIERLIRAGFITVFIIPPLNLLVTITHPYYDCPASRLVVHTARMQMEIPGQLEVAVDARLLGLSIFHRTTGYASGVVRQVEKQAKHWEEDVKRNPSTVKLEEIHLIITNLNDFKKRLRQLITVNNKLKKHAPFSSSGYCEGQILTRTHILLNQAAETLERVIEDTDALVEKYRSLEGFVFNMISNRANDSMERLAIVTIVFLPLTFIASYFSMGFDDFPDLSRPTIYFWEISIPLSMAFFVIFAWSNLRRALTCMWITVIKLKKWLEQQKKWWKKDFELWWGQKVAKRDERKARERNSVA</sequence>
<feature type="region of interest" description="Disordered" evidence="8">
    <location>
        <begin position="1"/>
        <end position="59"/>
    </location>
</feature>
<dbReference type="InterPro" id="IPR045863">
    <property type="entry name" value="CorA_TM1_TM2"/>
</dbReference>
<dbReference type="RefSeq" id="XP_062788164.1">
    <property type="nucleotide sequence ID" value="XM_062932113.1"/>
</dbReference>
<protein>
    <recommendedName>
        <fullName evidence="12">Magnesium transporter</fullName>
    </recommendedName>
</protein>
<feature type="compositionally biased region" description="Polar residues" evidence="8">
    <location>
        <begin position="41"/>
        <end position="53"/>
    </location>
</feature>
<dbReference type="Pfam" id="PF01544">
    <property type="entry name" value="CorA"/>
    <property type="match status" value="1"/>
</dbReference>
<dbReference type="InterPro" id="IPR045861">
    <property type="entry name" value="CorA_cytoplasmic_dom"/>
</dbReference>